<dbReference type="EMBL" id="CAJNOC010001791">
    <property type="protein sequence ID" value="CAF0891498.1"/>
    <property type="molecule type" value="Genomic_DNA"/>
</dbReference>
<evidence type="ECO:0000259" key="8">
    <source>
        <dbReference type="Pfam" id="PF17917"/>
    </source>
</evidence>
<keyword evidence="1" id="KW-0808">Transferase</keyword>
<feature type="compositionally biased region" description="Polar residues" evidence="7">
    <location>
        <begin position="1"/>
        <end position="10"/>
    </location>
</feature>
<dbReference type="GO" id="GO:0004519">
    <property type="term" value="F:endonuclease activity"/>
    <property type="evidence" value="ECO:0007669"/>
    <property type="project" value="UniProtKB-KW"/>
</dbReference>
<dbReference type="Pfam" id="PF17917">
    <property type="entry name" value="RT_RNaseH"/>
    <property type="match status" value="1"/>
</dbReference>
<evidence type="ECO:0000256" key="2">
    <source>
        <dbReference type="ARBA" id="ARBA00022695"/>
    </source>
</evidence>
<keyword evidence="5" id="KW-0378">Hydrolase</keyword>
<evidence type="ECO:0000256" key="7">
    <source>
        <dbReference type="SAM" id="MobiDB-lite"/>
    </source>
</evidence>
<organism evidence="9 10">
    <name type="scientific">Brachionus calyciflorus</name>
    <dbReference type="NCBI Taxonomy" id="104777"/>
    <lineage>
        <taxon>Eukaryota</taxon>
        <taxon>Metazoa</taxon>
        <taxon>Spiralia</taxon>
        <taxon>Gnathifera</taxon>
        <taxon>Rotifera</taxon>
        <taxon>Eurotatoria</taxon>
        <taxon>Monogononta</taxon>
        <taxon>Pseudotrocha</taxon>
        <taxon>Ploima</taxon>
        <taxon>Brachionidae</taxon>
        <taxon>Brachionus</taxon>
    </lineage>
</organism>
<evidence type="ECO:0000256" key="4">
    <source>
        <dbReference type="ARBA" id="ARBA00022759"/>
    </source>
</evidence>
<evidence type="ECO:0000256" key="3">
    <source>
        <dbReference type="ARBA" id="ARBA00022722"/>
    </source>
</evidence>
<dbReference type="AlphaFoldDB" id="A0A813Z055"/>
<reference evidence="9" key="1">
    <citation type="submission" date="2021-02" db="EMBL/GenBank/DDBJ databases">
        <authorList>
            <person name="Nowell W R."/>
        </authorList>
    </citation>
    <scope>NUCLEOTIDE SEQUENCE</scope>
    <source>
        <strain evidence="9">Ploen Becks lab</strain>
    </source>
</reference>
<dbReference type="GO" id="GO:0003964">
    <property type="term" value="F:RNA-directed DNA polymerase activity"/>
    <property type="evidence" value="ECO:0007669"/>
    <property type="project" value="UniProtKB-KW"/>
</dbReference>
<feature type="region of interest" description="Disordered" evidence="7">
    <location>
        <begin position="1"/>
        <end position="22"/>
    </location>
</feature>
<evidence type="ECO:0000256" key="1">
    <source>
        <dbReference type="ARBA" id="ARBA00022679"/>
    </source>
</evidence>
<evidence type="ECO:0000256" key="5">
    <source>
        <dbReference type="ARBA" id="ARBA00022801"/>
    </source>
</evidence>
<dbReference type="GO" id="GO:0016787">
    <property type="term" value="F:hydrolase activity"/>
    <property type="evidence" value="ECO:0007669"/>
    <property type="project" value="UniProtKB-KW"/>
</dbReference>
<feature type="domain" description="Reverse transcriptase RNase H-like" evidence="8">
    <location>
        <begin position="196"/>
        <end position="299"/>
    </location>
</feature>
<dbReference type="Proteomes" id="UP000663879">
    <property type="component" value="Unassembled WGS sequence"/>
</dbReference>
<dbReference type="OrthoDB" id="420169at2759"/>
<keyword evidence="3" id="KW-0540">Nuclease</keyword>
<dbReference type="PANTHER" id="PTHR37984">
    <property type="entry name" value="PROTEIN CBG26694"/>
    <property type="match status" value="1"/>
</dbReference>
<evidence type="ECO:0000313" key="9">
    <source>
        <dbReference type="EMBL" id="CAF0891498.1"/>
    </source>
</evidence>
<keyword evidence="6" id="KW-0695">RNA-directed DNA polymerase</keyword>
<dbReference type="InterPro" id="IPR043502">
    <property type="entry name" value="DNA/RNA_pol_sf"/>
</dbReference>
<dbReference type="SUPFAM" id="SSF56672">
    <property type="entry name" value="DNA/RNA polymerases"/>
    <property type="match status" value="1"/>
</dbReference>
<accession>A0A813Z055</accession>
<keyword evidence="4" id="KW-0255">Endonuclease</keyword>
<evidence type="ECO:0000256" key="6">
    <source>
        <dbReference type="ARBA" id="ARBA00022918"/>
    </source>
</evidence>
<sequence length="333" mass="38464">MLKQESQPFSNDHPDVRNRPKSILRYPNMVTETLRTPSPPAALRHNFTFEDSLTRISPLETEQKTDTTNTTLYTSAPITVSTSPNDSWVYKDACFKPGRYSSSMEVDTNVLLSCLDDECMVIFENCTPDHYLSLDELKEQMKKLFGNLEVVNVDSKANFYNRRQLTGEDAKTFDSLRTHLTIPTEEGNKGVLILPNFDEQFRLETDASYESAGAVLSQKYKGSWRPVAYWSKRFTKAQRNYSTSEKELLALVLAIEHFKQYLLGKKFIAVTDHKPLIWLKNLKNPSPKLTRWLCELRTYDFDVEYREGHKNGNADALSRWLLTEENDEVFSEN</sequence>
<gene>
    <name evidence="9" type="ORF">OXX778_LOCUS10935</name>
</gene>
<keyword evidence="2" id="KW-0548">Nucleotidyltransferase</keyword>
<dbReference type="FunFam" id="3.10.20.370:FF:000001">
    <property type="entry name" value="Retrovirus-related Pol polyprotein from transposon 17.6-like protein"/>
    <property type="match status" value="1"/>
</dbReference>
<dbReference type="InterPro" id="IPR050951">
    <property type="entry name" value="Retrovirus_Pol_polyprotein"/>
</dbReference>
<dbReference type="Gene3D" id="3.10.20.370">
    <property type="match status" value="1"/>
</dbReference>
<dbReference type="InterPro" id="IPR041373">
    <property type="entry name" value="RT_RNaseH"/>
</dbReference>
<name>A0A813Z055_9BILA</name>
<keyword evidence="10" id="KW-1185">Reference proteome</keyword>
<comment type="caution">
    <text evidence="9">The sequence shown here is derived from an EMBL/GenBank/DDBJ whole genome shotgun (WGS) entry which is preliminary data.</text>
</comment>
<protein>
    <recommendedName>
        <fullName evidence="8">Reverse transcriptase RNase H-like domain-containing protein</fullName>
    </recommendedName>
</protein>
<evidence type="ECO:0000313" key="10">
    <source>
        <dbReference type="Proteomes" id="UP000663879"/>
    </source>
</evidence>
<dbReference type="CDD" id="cd09274">
    <property type="entry name" value="RNase_HI_RT_Ty3"/>
    <property type="match status" value="1"/>
</dbReference>
<dbReference type="PANTHER" id="PTHR37984:SF5">
    <property type="entry name" value="PROTEIN NYNRIN-LIKE"/>
    <property type="match status" value="1"/>
</dbReference>
<proteinExistence type="predicted"/>